<dbReference type="InterPro" id="IPR036390">
    <property type="entry name" value="WH_DNA-bd_sf"/>
</dbReference>
<dbReference type="Gene3D" id="1.10.10.10">
    <property type="entry name" value="Winged helix-like DNA-binding domain superfamily/Winged helix DNA-binding domain"/>
    <property type="match status" value="1"/>
</dbReference>
<dbReference type="PANTHER" id="PTHR18964">
    <property type="entry name" value="ROK (REPRESSOR, ORF, KINASE) FAMILY"/>
    <property type="match status" value="1"/>
</dbReference>
<sequence length="390" mass="40352">MSERLRSPGSQASLREANRGRVVDAVKKHGGLTQVELAGATGLSAATVSNIVKELVATGALHATPSTYSGRRALRVTLPHDLGVVVGIHVSPRHLHVALSDLNGVELVERHMPLARDHRADNELDKIALLIMDLVESIDSGLDEVLAVGLAVAAPINRATGMTARAGILRGWDGIAIAESLEKRIRRPVTVDNSANLAALAEYRAGAARGRATSITIDAGDGIGAGLVLDGRLFRGFHGVAGEFGHVPIMSAGPTCRCGNRGCLEAVAGAPAVLESIREAVGPLKLVDLILRAMSGDAACVRAIGDAGHTIGTAAAGLCNVLDPERIVVTGEFARAGELLLGPLRRALESRLLVEPDGTPEVVQGQLGAKAAVTGAVSLAIESVDLRQTT</sequence>
<evidence type="ECO:0000313" key="4">
    <source>
        <dbReference type="Proteomes" id="UP001501594"/>
    </source>
</evidence>
<dbReference type="InterPro" id="IPR000835">
    <property type="entry name" value="HTH_MarR-typ"/>
</dbReference>
<reference evidence="4" key="1">
    <citation type="journal article" date="2019" name="Int. J. Syst. Evol. Microbiol.">
        <title>The Global Catalogue of Microorganisms (GCM) 10K type strain sequencing project: providing services to taxonomists for standard genome sequencing and annotation.</title>
        <authorList>
            <consortium name="The Broad Institute Genomics Platform"/>
            <consortium name="The Broad Institute Genome Sequencing Center for Infectious Disease"/>
            <person name="Wu L."/>
            <person name="Ma J."/>
        </authorList>
    </citation>
    <scope>NUCLEOTIDE SEQUENCE [LARGE SCALE GENOMIC DNA]</scope>
    <source>
        <strain evidence="4">JCM 17442</strain>
    </source>
</reference>
<dbReference type="Gene3D" id="3.30.420.40">
    <property type="match status" value="2"/>
</dbReference>
<name>A0ABP8DX85_9MICO</name>
<dbReference type="Pfam" id="PF12802">
    <property type="entry name" value="MarR_2"/>
    <property type="match status" value="1"/>
</dbReference>
<evidence type="ECO:0000313" key="3">
    <source>
        <dbReference type="EMBL" id="GAA4264418.1"/>
    </source>
</evidence>
<comment type="caution">
    <text evidence="3">The sequence shown here is derived from an EMBL/GenBank/DDBJ whole genome shotgun (WGS) entry which is preliminary data.</text>
</comment>
<proteinExistence type="inferred from homology"/>
<comment type="similarity">
    <text evidence="1">Belongs to the ROK (NagC/XylR) family.</text>
</comment>
<evidence type="ECO:0000256" key="1">
    <source>
        <dbReference type="ARBA" id="ARBA00006479"/>
    </source>
</evidence>
<feature type="domain" description="HTH marR-type" evidence="2">
    <location>
        <begin position="21"/>
        <end position="72"/>
    </location>
</feature>
<accession>A0ABP8DX85</accession>
<dbReference type="SUPFAM" id="SSF53067">
    <property type="entry name" value="Actin-like ATPase domain"/>
    <property type="match status" value="1"/>
</dbReference>
<dbReference type="Proteomes" id="UP001501594">
    <property type="component" value="Unassembled WGS sequence"/>
</dbReference>
<gene>
    <name evidence="3" type="ORF">GCM10022256_00300</name>
</gene>
<dbReference type="Pfam" id="PF00480">
    <property type="entry name" value="ROK"/>
    <property type="match status" value="1"/>
</dbReference>
<dbReference type="InterPro" id="IPR036388">
    <property type="entry name" value="WH-like_DNA-bd_sf"/>
</dbReference>
<keyword evidence="4" id="KW-1185">Reference proteome</keyword>
<protein>
    <submittedName>
        <fullName evidence="3">ROK family transcriptional regulator</fullName>
    </submittedName>
</protein>
<dbReference type="InterPro" id="IPR043129">
    <property type="entry name" value="ATPase_NBD"/>
</dbReference>
<organism evidence="3 4">
    <name type="scientific">Frondihabitans peucedani</name>
    <dbReference type="NCBI Taxonomy" id="598626"/>
    <lineage>
        <taxon>Bacteria</taxon>
        <taxon>Bacillati</taxon>
        <taxon>Actinomycetota</taxon>
        <taxon>Actinomycetes</taxon>
        <taxon>Micrococcales</taxon>
        <taxon>Microbacteriaceae</taxon>
        <taxon>Frondihabitans</taxon>
    </lineage>
</organism>
<dbReference type="InterPro" id="IPR000600">
    <property type="entry name" value="ROK"/>
</dbReference>
<dbReference type="SUPFAM" id="SSF46785">
    <property type="entry name" value="Winged helix' DNA-binding domain"/>
    <property type="match status" value="1"/>
</dbReference>
<dbReference type="EMBL" id="BAABAU010000001">
    <property type="protein sequence ID" value="GAA4264418.1"/>
    <property type="molecule type" value="Genomic_DNA"/>
</dbReference>
<evidence type="ECO:0000259" key="2">
    <source>
        <dbReference type="Pfam" id="PF12802"/>
    </source>
</evidence>
<dbReference type="RefSeq" id="WP_344793018.1">
    <property type="nucleotide sequence ID" value="NZ_BAABAU010000001.1"/>
</dbReference>
<dbReference type="PANTHER" id="PTHR18964:SF173">
    <property type="entry name" value="GLUCOKINASE"/>
    <property type="match status" value="1"/>
</dbReference>